<evidence type="ECO:0000313" key="8">
    <source>
        <dbReference type="EMBL" id="OTF73934.1"/>
    </source>
</evidence>
<sequence length="477" mass="55325">MRFDRTLCYILLFALAVIVDGKELDATTAATTNNSVANGNVCELKQCSCVNSTSDVNGRYNHFVDCSHRRLTKVPLAKTLPHPTRHLDLSMNNITVVEKFESIEQLNRLSLATNGLREIDHFAFEQLPNLVALDLSYNELEEIPATLFNDLSELQFLNLSHNRFKFIPVELFKSNAFLHELNLAHNKIQFIQPDTFSYLGQLQILSLASNSFYSIATGMFHRLEKLEQLDLSGNDFQYVPTNALHLLKQLQFLDLSENPIRVLDMASFHQLTSILELKLNKMPSLVRIEKRTFSTLKNLQRLSIEDNPHLSTIDENAFVAMFDRQSISIKYVSLRRNQLSWLSEKTLPFFLNPLTFLSGNLTYLDLRQNPWNCDCNVRWMHYCHGAPEFEKDIMCSTPKLYSGQELVTIETKNLRCKSNQYNESHYLFFLSLFFMTGLFLSIMMLIFREKLVQFYGKRHRTNEGSIYYVRAQSEQME</sequence>
<keyword evidence="2 6" id="KW-0732">Signal</keyword>
<keyword evidence="5" id="KW-0812">Transmembrane</keyword>
<dbReference type="InterPro" id="IPR026906">
    <property type="entry name" value="LRR_5"/>
</dbReference>
<keyword evidence="1" id="KW-0433">Leucine-rich repeat</keyword>
<dbReference type="InterPro" id="IPR000483">
    <property type="entry name" value="Cys-rich_flank_reg_C"/>
</dbReference>
<dbReference type="PANTHER" id="PTHR24366">
    <property type="entry name" value="IG(IMMUNOGLOBULIN) AND LRR(LEUCINE RICH REPEAT) DOMAINS"/>
    <property type="match status" value="1"/>
</dbReference>
<dbReference type="AlphaFoldDB" id="A0A1Y3B1K9"/>
<feature type="chain" id="PRO_5013119145" evidence="6">
    <location>
        <begin position="22"/>
        <end position="477"/>
    </location>
</feature>
<dbReference type="Gene3D" id="3.80.10.10">
    <property type="entry name" value="Ribonuclease Inhibitor"/>
    <property type="match status" value="3"/>
</dbReference>
<accession>A0A1Y3B1K9</accession>
<keyword evidence="5" id="KW-0472">Membrane</keyword>
<dbReference type="EMBL" id="MUJZ01049384">
    <property type="protein sequence ID" value="OTF73934.1"/>
    <property type="molecule type" value="Genomic_DNA"/>
</dbReference>
<dbReference type="SMART" id="SM00082">
    <property type="entry name" value="LRRCT"/>
    <property type="match status" value="1"/>
</dbReference>
<evidence type="ECO:0000256" key="2">
    <source>
        <dbReference type="ARBA" id="ARBA00022729"/>
    </source>
</evidence>
<feature type="transmembrane region" description="Helical" evidence="5">
    <location>
        <begin position="426"/>
        <end position="447"/>
    </location>
</feature>
<keyword evidence="5" id="KW-1133">Transmembrane helix</keyword>
<reference evidence="8 9" key="1">
    <citation type="submission" date="2017-03" db="EMBL/GenBank/DDBJ databases">
        <title>Genome Survey of Euroglyphus maynei.</title>
        <authorList>
            <person name="Arlian L.G."/>
            <person name="Morgan M.S."/>
            <person name="Rider S.D."/>
        </authorList>
    </citation>
    <scope>NUCLEOTIDE SEQUENCE [LARGE SCALE GENOMIC DNA]</scope>
    <source>
        <strain evidence="8">Arlian Lab</strain>
        <tissue evidence="8">Whole body</tissue>
    </source>
</reference>
<evidence type="ECO:0000256" key="6">
    <source>
        <dbReference type="SAM" id="SignalP"/>
    </source>
</evidence>
<feature type="domain" description="LRRCT" evidence="7">
    <location>
        <begin position="369"/>
        <end position="417"/>
    </location>
</feature>
<feature type="signal peptide" evidence="6">
    <location>
        <begin position="1"/>
        <end position="21"/>
    </location>
</feature>
<keyword evidence="4" id="KW-0325">Glycoprotein</keyword>
<dbReference type="Pfam" id="PF13306">
    <property type="entry name" value="LRR_5"/>
    <property type="match status" value="1"/>
</dbReference>
<dbReference type="SMART" id="SM00369">
    <property type="entry name" value="LRR_TYP"/>
    <property type="match status" value="8"/>
</dbReference>
<dbReference type="InterPro" id="IPR032675">
    <property type="entry name" value="LRR_dom_sf"/>
</dbReference>
<evidence type="ECO:0000313" key="9">
    <source>
        <dbReference type="Proteomes" id="UP000194236"/>
    </source>
</evidence>
<comment type="caution">
    <text evidence="8">The sequence shown here is derived from an EMBL/GenBank/DDBJ whole genome shotgun (WGS) entry which is preliminary data.</text>
</comment>
<keyword evidence="3" id="KW-0677">Repeat</keyword>
<dbReference type="SUPFAM" id="SSF52058">
    <property type="entry name" value="L domain-like"/>
    <property type="match status" value="1"/>
</dbReference>
<proteinExistence type="predicted"/>
<organism evidence="8 9">
    <name type="scientific">Euroglyphus maynei</name>
    <name type="common">Mayne's house dust mite</name>
    <dbReference type="NCBI Taxonomy" id="6958"/>
    <lineage>
        <taxon>Eukaryota</taxon>
        <taxon>Metazoa</taxon>
        <taxon>Ecdysozoa</taxon>
        <taxon>Arthropoda</taxon>
        <taxon>Chelicerata</taxon>
        <taxon>Arachnida</taxon>
        <taxon>Acari</taxon>
        <taxon>Acariformes</taxon>
        <taxon>Sarcoptiformes</taxon>
        <taxon>Astigmata</taxon>
        <taxon>Psoroptidia</taxon>
        <taxon>Analgoidea</taxon>
        <taxon>Pyroglyphidae</taxon>
        <taxon>Pyroglyphinae</taxon>
        <taxon>Euroglyphus</taxon>
    </lineage>
</organism>
<evidence type="ECO:0000256" key="3">
    <source>
        <dbReference type="ARBA" id="ARBA00022737"/>
    </source>
</evidence>
<dbReference type="Pfam" id="PF13855">
    <property type="entry name" value="LRR_8"/>
    <property type="match status" value="2"/>
</dbReference>
<evidence type="ECO:0000256" key="4">
    <source>
        <dbReference type="ARBA" id="ARBA00023180"/>
    </source>
</evidence>
<protein>
    <submittedName>
        <fullName evidence="8">Leucine rich repeat containing protein</fullName>
    </submittedName>
</protein>
<dbReference type="Proteomes" id="UP000194236">
    <property type="component" value="Unassembled WGS sequence"/>
</dbReference>
<evidence type="ECO:0000256" key="5">
    <source>
        <dbReference type="SAM" id="Phobius"/>
    </source>
</evidence>
<gene>
    <name evidence="8" type="ORF">BLA29_004359</name>
</gene>
<name>A0A1Y3B1K9_EURMA</name>
<evidence type="ECO:0000259" key="7">
    <source>
        <dbReference type="SMART" id="SM00082"/>
    </source>
</evidence>
<dbReference type="FunFam" id="3.80.10.10:FF:000770">
    <property type="entry name" value="Uncharacterized protein"/>
    <property type="match status" value="1"/>
</dbReference>
<dbReference type="InterPro" id="IPR003591">
    <property type="entry name" value="Leu-rich_rpt_typical-subtyp"/>
</dbReference>
<dbReference type="InterPro" id="IPR001611">
    <property type="entry name" value="Leu-rich_rpt"/>
</dbReference>
<dbReference type="OrthoDB" id="635273at2759"/>
<evidence type="ECO:0000256" key="1">
    <source>
        <dbReference type="ARBA" id="ARBA00022614"/>
    </source>
</evidence>
<keyword evidence="9" id="KW-1185">Reference proteome</keyword>
<dbReference type="PROSITE" id="PS51450">
    <property type="entry name" value="LRR"/>
    <property type="match status" value="2"/>
</dbReference>